<reference evidence="2" key="1">
    <citation type="submission" date="2022-08" db="UniProtKB">
        <authorList>
            <consortium name="EnsemblMetazoa"/>
        </authorList>
    </citation>
    <scope>IDENTIFICATION</scope>
    <source>
        <strain evidence="2">05x7-T-G4-1.051#20</strain>
    </source>
</reference>
<dbReference type="Proteomes" id="UP000005408">
    <property type="component" value="Unassembled WGS sequence"/>
</dbReference>
<protein>
    <submittedName>
        <fullName evidence="2">Uncharacterized protein</fullName>
    </submittedName>
</protein>
<name>A0A8W8JMU4_MAGGI</name>
<accession>A0A8W8JMU4</accession>
<dbReference type="AlphaFoldDB" id="A0A8W8JMU4"/>
<feature type="region of interest" description="Disordered" evidence="1">
    <location>
        <begin position="86"/>
        <end position="135"/>
    </location>
</feature>
<keyword evidence="3" id="KW-1185">Reference proteome</keyword>
<feature type="compositionally biased region" description="Basic and acidic residues" evidence="1">
    <location>
        <begin position="121"/>
        <end position="135"/>
    </location>
</feature>
<evidence type="ECO:0000313" key="2">
    <source>
        <dbReference type="EnsemblMetazoa" id="G19593.1:cds"/>
    </source>
</evidence>
<evidence type="ECO:0000313" key="3">
    <source>
        <dbReference type="Proteomes" id="UP000005408"/>
    </source>
</evidence>
<feature type="compositionally biased region" description="Basic and acidic residues" evidence="1">
    <location>
        <begin position="104"/>
        <end position="114"/>
    </location>
</feature>
<proteinExistence type="predicted"/>
<dbReference type="EnsemblMetazoa" id="G19593.1">
    <property type="protein sequence ID" value="G19593.1:cds"/>
    <property type="gene ID" value="G19593"/>
</dbReference>
<sequence>MSKLLLALVEWQEEGFPLGVINLRAIEDPHLPFEDYRVGLDVYAKCQGFPGSHPAKILKIGDDKRQLHNEKDLLRTTPIANCPCSTEEETRIPQEKSAGINKKQKGEIATEKNSEQYVNPTEKKIAQDEQRKKKFEEKKNEAVLKKKARTELNNKVLQELNIDFNRIQNENIESGEDLLPLQDHVFRSNDSDHEEINADSELIALTDLPVQEVNAKGHNTVAQKAPRSQHISLEEKYAEAIKENGILKCKLSEAYKQLQELKSWKNNMSKENTGLLYAKAW</sequence>
<organism evidence="2 3">
    <name type="scientific">Magallana gigas</name>
    <name type="common">Pacific oyster</name>
    <name type="synonym">Crassostrea gigas</name>
    <dbReference type="NCBI Taxonomy" id="29159"/>
    <lineage>
        <taxon>Eukaryota</taxon>
        <taxon>Metazoa</taxon>
        <taxon>Spiralia</taxon>
        <taxon>Lophotrochozoa</taxon>
        <taxon>Mollusca</taxon>
        <taxon>Bivalvia</taxon>
        <taxon>Autobranchia</taxon>
        <taxon>Pteriomorphia</taxon>
        <taxon>Ostreida</taxon>
        <taxon>Ostreoidea</taxon>
        <taxon>Ostreidae</taxon>
        <taxon>Magallana</taxon>
    </lineage>
</organism>
<evidence type="ECO:0000256" key="1">
    <source>
        <dbReference type="SAM" id="MobiDB-lite"/>
    </source>
</evidence>